<keyword evidence="1" id="KW-0472">Membrane</keyword>
<keyword evidence="1" id="KW-0812">Transmembrane</keyword>
<organism evidence="2">
    <name type="scientific">hydrothermal vent metagenome</name>
    <dbReference type="NCBI Taxonomy" id="652676"/>
    <lineage>
        <taxon>unclassified sequences</taxon>
        <taxon>metagenomes</taxon>
        <taxon>ecological metagenomes</taxon>
    </lineage>
</organism>
<keyword evidence="1" id="KW-1133">Transmembrane helix</keyword>
<dbReference type="AlphaFoldDB" id="A0A3B0Y642"/>
<evidence type="ECO:0000256" key="1">
    <source>
        <dbReference type="SAM" id="Phobius"/>
    </source>
</evidence>
<gene>
    <name evidence="2" type="ORF">MNBD_GAMMA15-1611</name>
</gene>
<feature type="transmembrane region" description="Helical" evidence="1">
    <location>
        <begin position="25"/>
        <end position="44"/>
    </location>
</feature>
<evidence type="ECO:0008006" key="3">
    <source>
        <dbReference type="Google" id="ProtNLM"/>
    </source>
</evidence>
<proteinExistence type="predicted"/>
<sequence length="216" mass="24441">MGLKLRLQLQQLADRVDALELRERVLLLVAAIAVLFFSIDMLALQPVLKSQQIAREQITELDTRLGALRQNARLLQYRSGIDPLQARREQREKLDRELAILDERIVNQLGALVEPAQAAKVLEQVLARHRGLQLVSLDASSRTLDDLDIESGDTTGLGRYQIELVLDGGYLQVLAYLEALESLPWKFFWQKVDFQSTEYPHATTRLQLYTLGAGHG</sequence>
<accession>A0A3B0Y642</accession>
<reference evidence="2" key="1">
    <citation type="submission" date="2018-06" db="EMBL/GenBank/DDBJ databases">
        <authorList>
            <person name="Zhirakovskaya E."/>
        </authorList>
    </citation>
    <scope>NUCLEOTIDE SEQUENCE</scope>
</reference>
<name>A0A3B0Y642_9ZZZZ</name>
<dbReference type="EMBL" id="UOFN01000056">
    <property type="protein sequence ID" value="VAW76258.1"/>
    <property type="molecule type" value="Genomic_DNA"/>
</dbReference>
<protein>
    <recommendedName>
        <fullName evidence="3">MSHA biogenesis protein MshJ</fullName>
    </recommendedName>
</protein>
<evidence type="ECO:0000313" key="2">
    <source>
        <dbReference type="EMBL" id="VAW76258.1"/>
    </source>
</evidence>